<name>A6P2F3_9FIRM</name>
<evidence type="ECO:0000313" key="1">
    <source>
        <dbReference type="EMBL" id="EDM97541.1"/>
    </source>
</evidence>
<accession>A6P2F3</accession>
<dbReference type="AlphaFoldDB" id="A6P2F3"/>
<dbReference type="OrthoDB" id="1824544at2"/>
<dbReference type="EMBL" id="AAXG02000053">
    <property type="protein sequence ID" value="EDM97541.1"/>
    <property type="molecule type" value="Genomic_DNA"/>
</dbReference>
<protein>
    <submittedName>
        <fullName evidence="1">Uncharacterized protein</fullName>
    </submittedName>
</protein>
<reference evidence="1 2" key="1">
    <citation type="submission" date="2007-04" db="EMBL/GenBank/DDBJ databases">
        <authorList>
            <person name="Fulton L."/>
            <person name="Clifton S."/>
            <person name="Fulton B."/>
            <person name="Xu J."/>
            <person name="Minx P."/>
            <person name="Pepin K.H."/>
            <person name="Johnson M."/>
            <person name="Thiruvilangam P."/>
            <person name="Bhonagiri V."/>
            <person name="Nash W.E."/>
            <person name="Mardis E.R."/>
            <person name="Wilson R.K."/>
        </authorList>
    </citation>
    <scope>NUCLEOTIDE SEQUENCE [LARGE SCALE GENOMIC DNA]</scope>
    <source>
        <strain evidence="1 2">ATCC 29799</strain>
    </source>
</reference>
<dbReference type="Proteomes" id="UP000003639">
    <property type="component" value="Unassembled WGS sequence"/>
</dbReference>
<keyword evidence="2" id="KW-1185">Reference proteome</keyword>
<proteinExistence type="predicted"/>
<dbReference type="STRING" id="411467.BACCAP_04685"/>
<reference evidence="1 2" key="2">
    <citation type="submission" date="2007-06" db="EMBL/GenBank/DDBJ databases">
        <title>Draft genome sequence of Pseudoflavonifractor capillosus ATCC 29799.</title>
        <authorList>
            <person name="Sudarsanam P."/>
            <person name="Ley R."/>
            <person name="Guruge J."/>
            <person name="Turnbaugh P.J."/>
            <person name="Mahowald M."/>
            <person name="Liep D."/>
            <person name="Gordon J."/>
        </authorList>
    </citation>
    <scope>NUCLEOTIDE SEQUENCE [LARGE SCALE GENOMIC DNA]</scope>
    <source>
        <strain evidence="1 2">ATCC 29799</strain>
    </source>
</reference>
<dbReference type="eggNOG" id="ENOG502Z910">
    <property type="taxonomic scope" value="Bacteria"/>
</dbReference>
<gene>
    <name evidence="1" type="ORF">BACCAP_04685</name>
</gene>
<sequence>MVKSCCDSYHTQFRDFSAMLSYHEQVRKSSLWERTEVKKLQVAALDKTSPLYEDTDSFDPSVSRDAVEDTAENLKLAIKLRDKFFPLRDTAYKSLLDRAKIGGSALPKLSREKLADVINACLALHKDSALLLIRDEKVSAAHSGDSRDYSVLEIDQLLDGLQSKMDERFPGNQFSAGYVDHAITSASWTLPGQREELLDTYIKLLAAEGKSSMAAKLMPGIRFSTSDTGMASAKVSALLAGLQYPIHIGGMIAVEHRRQSKVPDFVGSLDMLFAQFGDSVARLTSLLSVHLDHPVNAMTAVCKRLALPKKAALEAISMFEMAVGNDEATAHDVFVAMQEIPFTLKTQGVPESKLLALQENMARALTINWRDYDYAKEVKW</sequence>
<evidence type="ECO:0000313" key="2">
    <source>
        <dbReference type="Proteomes" id="UP000003639"/>
    </source>
</evidence>
<organism evidence="1 2">
    <name type="scientific">Pseudoflavonifractor capillosus ATCC 29799</name>
    <dbReference type="NCBI Taxonomy" id="411467"/>
    <lineage>
        <taxon>Bacteria</taxon>
        <taxon>Bacillati</taxon>
        <taxon>Bacillota</taxon>
        <taxon>Clostridia</taxon>
        <taxon>Eubacteriales</taxon>
        <taxon>Oscillospiraceae</taxon>
        <taxon>Pseudoflavonifractor</taxon>
    </lineage>
</organism>
<comment type="caution">
    <text evidence="1">The sequence shown here is derived from an EMBL/GenBank/DDBJ whole genome shotgun (WGS) entry which is preliminary data.</text>
</comment>
<dbReference type="RefSeq" id="WP_006575133.1">
    <property type="nucleotide sequence ID" value="NZ_AAXG02000053.1"/>
</dbReference>